<accession>A0ABP2C7X9</accession>
<comment type="caution">
    <text evidence="1">The sequence shown here is derived from an EMBL/GenBank/DDBJ whole genome shotgun (WGS) entry which is preliminary data.</text>
</comment>
<evidence type="ECO:0000313" key="1">
    <source>
        <dbReference type="EMBL" id="CVK18505.1"/>
    </source>
</evidence>
<keyword evidence="2" id="KW-1185">Reference proteome</keyword>
<dbReference type="RefSeq" id="WP_075756424.1">
    <property type="nucleotide sequence ID" value="NZ_CP146991.1"/>
</dbReference>
<sequence length="67" mass="7596">MPENMPSPFTPFSQKLAMARYDKKKFGIGFKGGPAFWFVRERNGQPLDNADEILLANIVAAYNEKCK</sequence>
<reference evidence="1 2" key="1">
    <citation type="submission" date="2016-01" db="EMBL/GenBank/DDBJ databases">
        <authorList>
            <person name="Brown R."/>
        </authorList>
    </citation>
    <scope>NUCLEOTIDE SEQUENCE [LARGE SCALE GENOMIC DNA]</scope>
    <source>
        <strain evidence="1">Sporomusa sphaeroides DSM 2875</strain>
    </source>
</reference>
<proteinExistence type="predicted"/>
<gene>
    <name evidence="1" type="ORF">SSPH_01143</name>
</gene>
<dbReference type="EMBL" id="FCOW01000004">
    <property type="protein sequence ID" value="CVK18505.1"/>
    <property type="molecule type" value="Genomic_DNA"/>
</dbReference>
<protein>
    <submittedName>
        <fullName evidence="1">Uncharacterized protein</fullName>
    </submittedName>
</protein>
<evidence type="ECO:0000313" key="2">
    <source>
        <dbReference type="Proteomes" id="UP000245702"/>
    </source>
</evidence>
<organism evidence="1 2">
    <name type="scientific">Sporomusa sphaeroides DSM 2875</name>
    <dbReference type="NCBI Taxonomy" id="1337886"/>
    <lineage>
        <taxon>Bacteria</taxon>
        <taxon>Bacillati</taxon>
        <taxon>Bacillota</taxon>
        <taxon>Negativicutes</taxon>
        <taxon>Selenomonadales</taxon>
        <taxon>Sporomusaceae</taxon>
        <taxon>Sporomusa</taxon>
    </lineage>
</organism>
<name>A0ABP2C7X9_9FIRM</name>
<dbReference type="Proteomes" id="UP000245702">
    <property type="component" value="Unassembled WGS sequence"/>
</dbReference>